<keyword evidence="18" id="KW-1185">Reference proteome</keyword>
<evidence type="ECO:0000313" key="18">
    <source>
        <dbReference type="Proteomes" id="UP000565441"/>
    </source>
</evidence>
<feature type="domain" description="CFEM" evidence="16">
    <location>
        <begin position="10"/>
        <end position="121"/>
    </location>
</feature>
<evidence type="ECO:0000259" key="16">
    <source>
        <dbReference type="PROSITE" id="PS52012"/>
    </source>
</evidence>
<keyword evidence="10" id="KW-0472">Membrane</keyword>
<feature type="compositionally biased region" description="Low complexity" evidence="14">
    <location>
        <begin position="100"/>
        <end position="139"/>
    </location>
</feature>
<name>A0A8H5LX10_9AGAR</name>
<evidence type="ECO:0000256" key="11">
    <source>
        <dbReference type="ARBA" id="ARBA00023157"/>
    </source>
</evidence>
<comment type="similarity">
    <text evidence="3">Belongs to the RBT5 family.</text>
</comment>
<feature type="region of interest" description="Disordered" evidence="14">
    <location>
        <begin position="100"/>
        <end position="152"/>
    </location>
</feature>
<accession>A0A8H5LX10</accession>
<dbReference type="InterPro" id="IPR051735">
    <property type="entry name" value="CFEM_domain"/>
</dbReference>
<evidence type="ECO:0000256" key="9">
    <source>
        <dbReference type="ARBA" id="ARBA00023004"/>
    </source>
</evidence>
<proteinExistence type="inferred from homology"/>
<evidence type="ECO:0000256" key="2">
    <source>
        <dbReference type="ARBA" id="ARBA00004613"/>
    </source>
</evidence>
<dbReference type="Proteomes" id="UP000565441">
    <property type="component" value="Unassembled WGS sequence"/>
</dbReference>
<comment type="subcellular location">
    <subcellularLocation>
        <location evidence="1">Cell membrane</location>
        <topology evidence="1">Lipid-anchor</topology>
        <topology evidence="1">GPI-anchor</topology>
    </subcellularLocation>
    <subcellularLocation>
        <location evidence="2">Secreted</location>
    </subcellularLocation>
</comment>
<reference evidence="17 18" key="1">
    <citation type="journal article" date="2020" name="ISME J.">
        <title>Uncovering the hidden diversity of litter-decomposition mechanisms in mushroom-forming fungi.</title>
        <authorList>
            <person name="Floudas D."/>
            <person name="Bentzer J."/>
            <person name="Ahren D."/>
            <person name="Johansson T."/>
            <person name="Persson P."/>
            <person name="Tunlid A."/>
        </authorList>
    </citation>
    <scope>NUCLEOTIDE SEQUENCE [LARGE SCALE GENOMIC DNA]</scope>
    <source>
        <strain evidence="17 18">CBS 661.87</strain>
    </source>
</reference>
<dbReference type="GO" id="GO:0005576">
    <property type="term" value="C:extracellular region"/>
    <property type="evidence" value="ECO:0007669"/>
    <property type="project" value="UniProtKB-SubCell"/>
</dbReference>
<evidence type="ECO:0000256" key="12">
    <source>
        <dbReference type="ARBA" id="ARBA00023180"/>
    </source>
</evidence>
<dbReference type="PROSITE" id="PS52012">
    <property type="entry name" value="CFEM"/>
    <property type="match status" value="1"/>
</dbReference>
<gene>
    <name evidence="17" type="ORF">D9615_009854</name>
</gene>
<organism evidence="17 18">
    <name type="scientific">Tricholomella constricta</name>
    <dbReference type="NCBI Taxonomy" id="117010"/>
    <lineage>
        <taxon>Eukaryota</taxon>
        <taxon>Fungi</taxon>
        <taxon>Dikarya</taxon>
        <taxon>Basidiomycota</taxon>
        <taxon>Agaricomycotina</taxon>
        <taxon>Agaricomycetes</taxon>
        <taxon>Agaricomycetidae</taxon>
        <taxon>Agaricales</taxon>
        <taxon>Tricholomatineae</taxon>
        <taxon>Lyophyllaceae</taxon>
        <taxon>Tricholomella</taxon>
    </lineage>
</organism>
<evidence type="ECO:0000256" key="13">
    <source>
        <dbReference type="ARBA" id="ARBA00023288"/>
    </source>
</evidence>
<evidence type="ECO:0000313" key="17">
    <source>
        <dbReference type="EMBL" id="KAF5372697.1"/>
    </source>
</evidence>
<evidence type="ECO:0000256" key="8">
    <source>
        <dbReference type="ARBA" id="ARBA00022729"/>
    </source>
</evidence>
<keyword evidence="13" id="KW-0449">Lipoprotein</keyword>
<dbReference type="SMART" id="SM00747">
    <property type="entry name" value="CFEM"/>
    <property type="match status" value="1"/>
</dbReference>
<sequence length="226" mass="22586">MARLPTFFASTPLSLGLFALLGLKCAVNAQGIADLPTCASNCANTAAIAIGCSLTDAACLCRTQTFATATIQCTTKVCSIEDQSLTIGLLDKMCNSASTSSSSSTVGSSSSSSQSKPTASPPATSSGSPTSTTRSTNPNPTTPTPSTPTLPTFSITITTEASDLTLLSSSGSTTLSISPPNSTFVVVSTVTAAVSPTTNAATALRQNAGERLALIGTMVAGLFALL</sequence>
<evidence type="ECO:0000256" key="15">
    <source>
        <dbReference type="SAM" id="SignalP"/>
    </source>
</evidence>
<dbReference type="InterPro" id="IPR008427">
    <property type="entry name" value="Extracellular_membr_CFEM_dom"/>
</dbReference>
<feature type="signal peptide" evidence="15">
    <location>
        <begin position="1"/>
        <end position="29"/>
    </location>
</feature>
<evidence type="ECO:0000256" key="5">
    <source>
        <dbReference type="ARBA" id="ARBA00022525"/>
    </source>
</evidence>
<keyword evidence="4" id="KW-1003">Cell membrane</keyword>
<keyword evidence="9" id="KW-0408">Iron</keyword>
<evidence type="ECO:0000256" key="1">
    <source>
        <dbReference type="ARBA" id="ARBA00004609"/>
    </source>
</evidence>
<evidence type="ECO:0000256" key="6">
    <source>
        <dbReference type="ARBA" id="ARBA00022617"/>
    </source>
</evidence>
<feature type="chain" id="PRO_5034240931" description="CFEM domain-containing protein" evidence="15">
    <location>
        <begin position="30"/>
        <end position="226"/>
    </location>
</feature>
<dbReference type="PANTHER" id="PTHR37928">
    <property type="entry name" value="CFEM DOMAIN PROTEIN (AFU_ORTHOLOGUE AFUA_6G14090)"/>
    <property type="match status" value="1"/>
</dbReference>
<dbReference type="GO" id="GO:0046872">
    <property type="term" value="F:metal ion binding"/>
    <property type="evidence" value="ECO:0007669"/>
    <property type="project" value="UniProtKB-KW"/>
</dbReference>
<dbReference type="PANTHER" id="PTHR37928:SF2">
    <property type="entry name" value="GPI ANCHORED CFEM DOMAIN PROTEIN (AFU_ORTHOLOGUE AFUA_6G10580)"/>
    <property type="match status" value="1"/>
</dbReference>
<evidence type="ECO:0000256" key="14">
    <source>
        <dbReference type="SAM" id="MobiDB-lite"/>
    </source>
</evidence>
<protein>
    <recommendedName>
        <fullName evidence="16">CFEM domain-containing protein</fullName>
    </recommendedName>
</protein>
<dbReference type="OrthoDB" id="3068107at2759"/>
<evidence type="ECO:0000256" key="3">
    <source>
        <dbReference type="ARBA" id="ARBA00010031"/>
    </source>
</evidence>
<dbReference type="GO" id="GO:0005886">
    <property type="term" value="C:plasma membrane"/>
    <property type="evidence" value="ECO:0007669"/>
    <property type="project" value="UniProtKB-SubCell"/>
</dbReference>
<evidence type="ECO:0000256" key="10">
    <source>
        <dbReference type="ARBA" id="ARBA00023136"/>
    </source>
</evidence>
<dbReference type="Pfam" id="PF05730">
    <property type="entry name" value="CFEM"/>
    <property type="match status" value="1"/>
</dbReference>
<keyword evidence="11" id="KW-1015">Disulfide bond</keyword>
<keyword evidence="6" id="KW-0349">Heme</keyword>
<keyword evidence="5" id="KW-0964">Secreted</keyword>
<dbReference type="AlphaFoldDB" id="A0A8H5LX10"/>
<evidence type="ECO:0000256" key="4">
    <source>
        <dbReference type="ARBA" id="ARBA00022475"/>
    </source>
</evidence>
<dbReference type="EMBL" id="JAACJP010000042">
    <property type="protein sequence ID" value="KAF5372697.1"/>
    <property type="molecule type" value="Genomic_DNA"/>
</dbReference>
<keyword evidence="12" id="KW-0325">Glycoprotein</keyword>
<keyword evidence="7" id="KW-0479">Metal-binding</keyword>
<comment type="caution">
    <text evidence="17">The sequence shown here is derived from an EMBL/GenBank/DDBJ whole genome shotgun (WGS) entry which is preliminary data.</text>
</comment>
<keyword evidence="8 15" id="KW-0732">Signal</keyword>
<evidence type="ECO:0000256" key="7">
    <source>
        <dbReference type="ARBA" id="ARBA00022723"/>
    </source>
</evidence>